<comment type="caution">
    <text evidence="2">The sequence shown here is derived from an EMBL/GenBank/DDBJ whole genome shotgun (WGS) entry which is preliminary data.</text>
</comment>
<gene>
    <name evidence="2" type="ORF">BP5796_13251</name>
</gene>
<keyword evidence="3" id="KW-1185">Reference proteome</keyword>
<proteinExistence type="inferred from homology"/>
<dbReference type="NCBIfam" id="NF041278">
    <property type="entry name" value="CmcJ_NvfI_EfuI"/>
    <property type="match status" value="1"/>
</dbReference>
<protein>
    <recommendedName>
        <fullName evidence="4">Methyltransferase</fullName>
    </recommendedName>
</protein>
<dbReference type="EMBL" id="PDLN01000030">
    <property type="protein sequence ID" value="RDW56346.1"/>
    <property type="molecule type" value="Genomic_DNA"/>
</dbReference>
<evidence type="ECO:0000313" key="2">
    <source>
        <dbReference type="EMBL" id="RDW56346.1"/>
    </source>
</evidence>
<accession>A0A3D8Q341</accession>
<comment type="similarity">
    <text evidence="1">Belongs to the asaB hydroxylase/desaturase family.</text>
</comment>
<dbReference type="InterPro" id="IPR044053">
    <property type="entry name" value="AsaB-like"/>
</dbReference>
<evidence type="ECO:0000256" key="1">
    <source>
        <dbReference type="ARBA" id="ARBA00023604"/>
    </source>
</evidence>
<dbReference type="PANTHER" id="PTHR34598">
    <property type="entry name" value="BLL6449 PROTEIN"/>
    <property type="match status" value="1"/>
</dbReference>
<dbReference type="PANTHER" id="PTHR34598:SF3">
    <property type="entry name" value="OXIDOREDUCTASE AN1597"/>
    <property type="match status" value="1"/>
</dbReference>
<dbReference type="OrthoDB" id="412788at2759"/>
<evidence type="ECO:0000313" key="3">
    <source>
        <dbReference type="Proteomes" id="UP000256328"/>
    </source>
</evidence>
<organism evidence="2 3">
    <name type="scientific">Coleophoma crateriformis</name>
    <dbReference type="NCBI Taxonomy" id="565419"/>
    <lineage>
        <taxon>Eukaryota</taxon>
        <taxon>Fungi</taxon>
        <taxon>Dikarya</taxon>
        <taxon>Ascomycota</taxon>
        <taxon>Pezizomycotina</taxon>
        <taxon>Leotiomycetes</taxon>
        <taxon>Helotiales</taxon>
        <taxon>Dermateaceae</taxon>
        <taxon>Coleophoma</taxon>
    </lineage>
</organism>
<reference evidence="2 3" key="1">
    <citation type="journal article" date="2018" name="IMA Fungus">
        <title>IMA Genome-F 9: Draft genome sequence of Annulohypoxylon stygium, Aspergillus mulundensis, Berkeleyomyces basicola (syn. Thielaviopsis basicola), Ceratocystis smalleyi, two Cercospora beticola strains, Coleophoma cylindrospora, Fusarium fracticaudum, Phialophora cf. hyalina, and Morchella septimelata.</title>
        <authorList>
            <person name="Wingfield B.D."/>
            <person name="Bills G.F."/>
            <person name="Dong Y."/>
            <person name="Huang W."/>
            <person name="Nel W.J."/>
            <person name="Swalarsk-Parry B.S."/>
            <person name="Vaghefi N."/>
            <person name="Wilken P.M."/>
            <person name="An Z."/>
            <person name="de Beer Z.W."/>
            <person name="De Vos L."/>
            <person name="Chen L."/>
            <person name="Duong T.A."/>
            <person name="Gao Y."/>
            <person name="Hammerbacher A."/>
            <person name="Kikkert J.R."/>
            <person name="Li Y."/>
            <person name="Li H."/>
            <person name="Li K."/>
            <person name="Li Q."/>
            <person name="Liu X."/>
            <person name="Ma X."/>
            <person name="Naidoo K."/>
            <person name="Pethybridge S.J."/>
            <person name="Sun J."/>
            <person name="Steenkamp E.T."/>
            <person name="van der Nest M.A."/>
            <person name="van Wyk S."/>
            <person name="Wingfield M.J."/>
            <person name="Xiong C."/>
            <person name="Yue Q."/>
            <person name="Zhang X."/>
        </authorList>
    </citation>
    <scope>NUCLEOTIDE SEQUENCE [LARGE SCALE GENOMIC DNA]</scope>
    <source>
        <strain evidence="2 3">BP5796</strain>
    </source>
</reference>
<evidence type="ECO:0008006" key="4">
    <source>
        <dbReference type="Google" id="ProtNLM"/>
    </source>
</evidence>
<sequence length="263" mass="30514">MPTLTSSIEYLQGLPLYDVEKPYWCMLTPREGFDPDKQRLDNLEFETRHGITITDIREADEKPTLAYKTETEEMLRSSMGASFVRTYEFRARKNIPISRPKMNIADPLLYEGPARGAHNDVTFDSGPVIINRYLSAEEKAMYLRPGFRFQIINTWRSLVEELEDRPLALCDSRTIEANDLIAADRIIPDRVGEVYYLKYNKNHKWYWLSKQNPDELFVFVMYDTVSGDNARFCPHVSISNTLAPANAPYRQSVETRSIVVRKI</sequence>
<dbReference type="AlphaFoldDB" id="A0A3D8Q341"/>
<dbReference type="GO" id="GO:0016491">
    <property type="term" value="F:oxidoreductase activity"/>
    <property type="evidence" value="ECO:0007669"/>
    <property type="project" value="InterPro"/>
</dbReference>
<dbReference type="Proteomes" id="UP000256328">
    <property type="component" value="Unassembled WGS sequence"/>
</dbReference>
<name>A0A3D8Q341_9HELO</name>